<keyword evidence="4" id="KW-1185">Reference proteome</keyword>
<protein>
    <recommendedName>
        <fullName evidence="2">Gamma-glutamylcyclotransferase AIG2-like domain-containing protein</fullName>
    </recommendedName>
</protein>
<dbReference type="InterPro" id="IPR017939">
    <property type="entry name" value="G-Glutamylcylcotransferase"/>
</dbReference>
<sequence length="189" mass="21190">MSSFYYFAYGSNLLNARLQNRCASAKPITTASVKGHSINYGMVADDDHGGSGKMAMFATDNGDDEVHGVVYELSLSDAPVLDRFEGLDWDRPMKYTREADLKVATQSGDILQTVTYMVEPHKEPPLPYHWYWALCLSGAIENGLPLHHQEMLAEHPHMPDPHHEREGKLEAELLLHKSGFGHLLEKRSA</sequence>
<reference evidence="3" key="2">
    <citation type="submission" date="2023-01" db="EMBL/GenBank/DDBJ databases">
        <title>Draft genome sequence of Maritalea porphyrae strain NBRC 107169.</title>
        <authorList>
            <person name="Sun Q."/>
            <person name="Mori K."/>
        </authorList>
    </citation>
    <scope>NUCLEOTIDE SEQUENCE</scope>
    <source>
        <strain evidence="3">NBRC 107169</strain>
    </source>
</reference>
<feature type="domain" description="Gamma-glutamylcyclotransferase AIG2-like" evidence="2">
    <location>
        <begin position="6"/>
        <end position="126"/>
    </location>
</feature>
<name>A0ABQ5UN14_9HYPH</name>
<evidence type="ECO:0000313" key="3">
    <source>
        <dbReference type="EMBL" id="GLQ15809.1"/>
    </source>
</evidence>
<gene>
    <name evidence="3" type="ORF">GCM10007879_00580</name>
</gene>
<dbReference type="Gene3D" id="3.10.490.10">
    <property type="entry name" value="Gamma-glutamyl cyclotransferase-like"/>
    <property type="match status" value="1"/>
</dbReference>
<comment type="caution">
    <text evidence="3">The sequence shown here is derived from an EMBL/GenBank/DDBJ whole genome shotgun (WGS) entry which is preliminary data.</text>
</comment>
<dbReference type="CDD" id="cd06661">
    <property type="entry name" value="GGCT_like"/>
    <property type="match status" value="1"/>
</dbReference>
<proteinExistence type="predicted"/>
<dbReference type="InterPro" id="IPR013024">
    <property type="entry name" value="GGCT-like"/>
</dbReference>
<keyword evidence="1" id="KW-0456">Lyase</keyword>
<organism evidence="3 4">
    <name type="scientific">Maritalea porphyrae</name>
    <dbReference type="NCBI Taxonomy" id="880732"/>
    <lineage>
        <taxon>Bacteria</taxon>
        <taxon>Pseudomonadati</taxon>
        <taxon>Pseudomonadota</taxon>
        <taxon>Alphaproteobacteria</taxon>
        <taxon>Hyphomicrobiales</taxon>
        <taxon>Devosiaceae</taxon>
        <taxon>Maritalea</taxon>
    </lineage>
</organism>
<dbReference type="InterPro" id="IPR036568">
    <property type="entry name" value="GGCT-like_sf"/>
</dbReference>
<evidence type="ECO:0000313" key="4">
    <source>
        <dbReference type="Proteomes" id="UP001161405"/>
    </source>
</evidence>
<dbReference type="PANTHER" id="PTHR12935:SF0">
    <property type="entry name" value="GAMMA-GLUTAMYLCYCLOTRANSFERASE"/>
    <property type="match status" value="1"/>
</dbReference>
<dbReference type="PANTHER" id="PTHR12935">
    <property type="entry name" value="GAMMA-GLUTAMYLCYCLOTRANSFERASE"/>
    <property type="match status" value="1"/>
</dbReference>
<dbReference type="InterPro" id="IPR009288">
    <property type="entry name" value="AIG2-like_dom"/>
</dbReference>
<dbReference type="Pfam" id="PF06094">
    <property type="entry name" value="GGACT"/>
    <property type="match status" value="1"/>
</dbReference>
<evidence type="ECO:0000259" key="2">
    <source>
        <dbReference type="Pfam" id="PF06094"/>
    </source>
</evidence>
<dbReference type="EMBL" id="BSNI01000001">
    <property type="protein sequence ID" value="GLQ15809.1"/>
    <property type="molecule type" value="Genomic_DNA"/>
</dbReference>
<dbReference type="Proteomes" id="UP001161405">
    <property type="component" value="Unassembled WGS sequence"/>
</dbReference>
<accession>A0ABQ5UN14</accession>
<dbReference type="RefSeq" id="WP_284360849.1">
    <property type="nucleotide sequence ID" value="NZ_BSNI01000001.1"/>
</dbReference>
<reference evidence="3" key="1">
    <citation type="journal article" date="2014" name="Int. J. Syst. Evol. Microbiol.">
        <title>Complete genome of a new Firmicutes species belonging to the dominant human colonic microbiota ('Ruminococcus bicirculans') reveals two chromosomes and a selective capacity to utilize plant glucans.</title>
        <authorList>
            <consortium name="NISC Comparative Sequencing Program"/>
            <person name="Wegmann U."/>
            <person name="Louis P."/>
            <person name="Goesmann A."/>
            <person name="Henrissat B."/>
            <person name="Duncan S.H."/>
            <person name="Flint H.J."/>
        </authorList>
    </citation>
    <scope>NUCLEOTIDE SEQUENCE</scope>
    <source>
        <strain evidence="3">NBRC 107169</strain>
    </source>
</reference>
<evidence type="ECO:0000256" key="1">
    <source>
        <dbReference type="ARBA" id="ARBA00023239"/>
    </source>
</evidence>
<dbReference type="SUPFAM" id="SSF110857">
    <property type="entry name" value="Gamma-glutamyl cyclotransferase-like"/>
    <property type="match status" value="1"/>
</dbReference>